<dbReference type="InterPro" id="IPR011004">
    <property type="entry name" value="Trimer_LpxA-like_sf"/>
</dbReference>
<evidence type="ECO:0000256" key="6">
    <source>
        <dbReference type="ARBA" id="ARBA00067695"/>
    </source>
</evidence>
<dbReference type="PANTHER" id="PTHR23416">
    <property type="entry name" value="SIALIC ACID SYNTHASE-RELATED"/>
    <property type="match status" value="1"/>
</dbReference>
<dbReference type="PANTHER" id="PTHR23416:SF23">
    <property type="entry name" value="ACETYLTRANSFERASE C18B11.09C-RELATED"/>
    <property type="match status" value="1"/>
</dbReference>
<evidence type="ECO:0000313" key="8">
    <source>
        <dbReference type="EMBL" id="QQL45073.1"/>
    </source>
</evidence>
<reference evidence="8 9" key="1">
    <citation type="submission" date="2020-12" db="EMBL/GenBank/DDBJ databases">
        <title>Sulforoseuscoccus oceanibium gen. nov., sp. nov., a representative of the phylum Verrucomicrobia with special cytoplasmic membrane, and proposal of Sulforoseuscoccusaceae fam. nov.</title>
        <authorList>
            <person name="Xi F."/>
        </authorList>
    </citation>
    <scope>NUCLEOTIDE SEQUENCE [LARGE SCALE GENOMIC DNA]</scope>
    <source>
        <strain evidence="8 9">T37</strain>
    </source>
</reference>
<dbReference type="EMBL" id="CP066776">
    <property type="protein sequence ID" value="QQL45073.1"/>
    <property type="molecule type" value="Genomic_DNA"/>
</dbReference>
<evidence type="ECO:0000256" key="5">
    <source>
        <dbReference type="ARBA" id="ARBA00055587"/>
    </source>
</evidence>
<dbReference type="Pfam" id="PF00132">
    <property type="entry name" value="Hexapep"/>
    <property type="match status" value="1"/>
</dbReference>
<comment type="function">
    <text evidence="5">Acetyltransferase implicated in the O-acetylation of Nod factors.</text>
</comment>
<keyword evidence="2 8" id="KW-0808">Transferase</keyword>
<dbReference type="GO" id="GO:0016407">
    <property type="term" value="F:acetyltransferase activity"/>
    <property type="evidence" value="ECO:0007669"/>
    <property type="project" value="InterPro"/>
</dbReference>
<dbReference type="KEGG" id="soa:G3M56_000350"/>
<sequence length="196" mass="20751">MSSDSPDVTPNLDGGDFDSSTPELIAVITKARALTNQYNQHPADDADGRRAILTELLGHLGDSAYIDVPFYCDYGKNISIGDHVYIGLNCTFVDNHKITIGNNTLIASGVDIATATHPVSAKERIIDDPARTNKYRTMSAPVTIGNNCWIGANATIVPGVTIGDNTTIGAGSVVIKDIPANSLAAGNPCRVIRELE</sequence>
<protein>
    <recommendedName>
        <fullName evidence="6">Nodulation protein L</fullName>
    </recommendedName>
</protein>
<organism evidence="8 9">
    <name type="scientific">Sulfuriroseicoccus oceanibius</name>
    <dbReference type="NCBI Taxonomy" id="2707525"/>
    <lineage>
        <taxon>Bacteria</taxon>
        <taxon>Pseudomonadati</taxon>
        <taxon>Verrucomicrobiota</taxon>
        <taxon>Verrucomicrobiia</taxon>
        <taxon>Verrucomicrobiales</taxon>
        <taxon>Verrucomicrobiaceae</taxon>
        <taxon>Sulfuriroseicoccus</taxon>
    </lineage>
</organism>
<dbReference type="GO" id="GO:0008374">
    <property type="term" value="F:O-acyltransferase activity"/>
    <property type="evidence" value="ECO:0007669"/>
    <property type="project" value="TreeGrafter"/>
</dbReference>
<evidence type="ECO:0000256" key="4">
    <source>
        <dbReference type="ARBA" id="ARBA00023315"/>
    </source>
</evidence>
<dbReference type="Pfam" id="PF12464">
    <property type="entry name" value="Mac"/>
    <property type="match status" value="1"/>
</dbReference>
<evidence type="ECO:0000313" key="9">
    <source>
        <dbReference type="Proteomes" id="UP000475117"/>
    </source>
</evidence>
<keyword evidence="9" id="KW-1185">Reference proteome</keyword>
<gene>
    <name evidence="8" type="ORF">G3M56_000350</name>
</gene>
<evidence type="ECO:0000256" key="2">
    <source>
        <dbReference type="ARBA" id="ARBA00022679"/>
    </source>
</evidence>
<keyword evidence="3" id="KW-0677">Repeat</keyword>
<dbReference type="PROSITE" id="PS00101">
    <property type="entry name" value="HEXAPEP_TRANSFERASES"/>
    <property type="match status" value="1"/>
</dbReference>
<evidence type="ECO:0000256" key="3">
    <source>
        <dbReference type="ARBA" id="ARBA00022737"/>
    </source>
</evidence>
<name>A0A6B3LCE5_9BACT</name>
<dbReference type="FunFam" id="2.160.10.10:FF:000025">
    <property type="entry name" value="Hexapeptide-repeat containing-acetyltransferase"/>
    <property type="match status" value="1"/>
</dbReference>
<feature type="domain" description="Maltose/galactoside acetyltransferase" evidence="7">
    <location>
        <begin position="12"/>
        <end position="62"/>
    </location>
</feature>
<dbReference type="SMART" id="SM01266">
    <property type="entry name" value="Mac"/>
    <property type="match status" value="1"/>
</dbReference>
<dbReference type="InterPro" id="IPR024688">
    <property type="entry name" value="Mac_dom"/>
</dbReference>
<evidence type="ECO:0000259" key="7">
    <source>
        <dbReference type="SMART" id="SM01266"/>
    </source>
</evidence>
<dbReference type="Pfam" id="PF14602">
    <property type="entry name" value="Hexapep_2"/>
    <property type="match status" value="1"/>
</dbReference>
<dbReference type="Gene3D" id="2.160.10.10">
    <property type="entry name" value="Hexapeptide repeat proteins"/>
    <property type="match status" value="1"/>
</dbReference>
<dbReference type="CDD" id="cd03357">
    <property type="entry name" value="LbH_MAT_GAT"/>
    <property type="match status" value="1"/>
</dbReference>
<evidence type="ECO:0000256" key="1">
    <source>
        <dbReference type="ARBA" id="ARBA00007274"/>
    </source>
</evidence>
<comment type="similarity">
    <text evidence="1">Belongs to the transferase hexapeptide repeat family.</text>
</comment>
<dbReference type="InterPro" id="IPR051159">
    <property type="entry name" value="Hexapeptide_acetyltransf"/>
</dbReference>
<keyword evidence="4" id="KW-0012">Acyltransferase</keyword>
<dbReference type="RefSeq" id="WP_164364846.1">
    <property type="nucleotide sequence ID" value="NZ_CP066776.1"/>
</dbReference>
<dbReference type="AlphaFoldDB" id="A0A6B3LCE5"/>
<dbReference type="InterPro" id="IPR018357">
    <property type="entry name" value="Hexapep_transf_CS"/>
</dbReference>
<proteinExistence type="inferred from homology"/>
<dbReference type="SUPFAM" id="SSF51161">
    <property type="entry name" value="Trimeric LpxA-like enzymes"/>
    <property type="match status" value="1"/>
</dbReference>
<dbReference type="InterPro" id="IPR001451">
    <property type="entry name" value="Hexapep"/>
</dbReference>
<dbReference type="Proteomes" id="UP000475117">
    <property type="component" value="Chromosome"/>
</dbReference>
<accession>A0A6B3LCE5</accession>